<feature type="active site" description="Nucleophile" evidence="7">
    <location>
        <position position="333"/>
    </location>
</feature>
<dbReference type="KEGG" id="mbr:MONBRDRAFT_17492"/>
<dbReference type="SUPFAM" id="SSF51445">
    <property type="entry name" value="(Trans)glycosidases"/>
    <property type="match status" value="1"/>
</dbReference>
<dbReference type="PANTHER" id="PTHR43651">
    <property type="entry name" value="1,4-ALPHA-GLUCAN-BRANCHING ENZYME"/>
    <property type="match status" value="1"/>
</dbReference>
<organism evidence="9 10">
    <name type="scientific">Monosiga brevicollis</name>
    <name type="common">Choanoflagellate</name>
    <dbReference type="NCBI Taxonomy" id="81824"/>
    <lineage>
        <taxon>Eukaryota</taxon>
        <taxon>Choanoflagellata</taxon>
        <taxon>Craspedida</taxon>
        <taxon>Salpingoecidae</taxon>
        <taxon>Monosiga</taxon>
    </lineage>
</organism>
<evidence type="ECO:0000256" key="2">
    <source>
        <dbReference type="ARBA" id="ARBA00009000"/>
    </source>
</evidence>
<keyword evidence="4" id="KW-0328">Glycosyltransferase</keyword>
<evidence type="ECO:0000256" key="4">
    <source>
        <dbReference type="ARBA" id="ARBA00022676"/>
    </source>
</evidence>
<evidence type="ECO:0000313" key="9">
    <source>
        <dbReference type="EMBL" id="EDQ91684.1"/>
    </source>
</evidence>
<accession>A9URY2</accession>
<dbReference type="InterPro" id="IPR017853">
    <property type="entry name" value="GH"/>
</dbReference>
<dbReference type="CDD" id="cd11321">
    <property type="entry name" value="AmyAc_bac_euk_BE"/>
    <property type="match status" value="1"/>
</dbReference>
<dbReference type="InterPro" id="IPR013780">
    <property type="entry name" value="Glyco_hydro_b"/>
</dbReference>
<dbReference type="STRING" id="81824.A9URY2"/>
<dbReference type="Proteomes" id="UP000001357">
    <property type="component" value="Unassembled WGS sequence"/>
</dbReference>
<dbReference type="InterPro" id="IPR006048">
    <property type="entry name" value="A-amylase/branching_C"/>
</dbReference>
<dbReference type="Pfam" id="PF02806">
    <property type="entry name" value="Alpha-amylase_C"/>
    <property type="match status" value="1"/>
</dbReference>
<dbReference type="InterPro" id="IPR004193">
    <property type="entry name" value="Glyco_hydro_13_N"/>
</dbReference>
<dbReference type="InterPro" id="IPR006047">
    <property type="entry name" value="GH13_cat_dom"/>
</dbReference>
<evidence type="ECO:0000256" key="6">
    <source>
        <dbReference type="ARBA" id="ARBA00060592"/>
    </source>
</evidence>
<evidence type="ECO:0000259" key="8">
    <source>
        <dbReference type="SMART" id="SM00642"/>
    </source>
</evidence>
<dbReference type="FunFam" id="3.20.20.80:FF:000001">
    <property type="entry name" value="1,4-alpha-glucan branching enzyme"/>
    <property type="match status" value="1"/>
</dbReference>
<dbReference type="PANTHER" id="PTHR43651:SF3">
    <property type="entry name" value="1,4-ALPHA-GLUCAN-BRANCHING ENZYME"/>
    <property type="match status" value="1"/>
</dbReference>
<dbReference type="EMBL" id="CH991544">
    <property type="protein sequence ID" value="EDQ91684.1"/>
    <property type="molecule type" value="Genomic_DNA"/>
</dbReference>
<keyword evidence="5" id="KW-0808">Transferase</keyword>
<dbReference type="FunFam" id="2.60.40.1180:FF:000003">
    <property type="entry name" value="1,4-alpha-glucan-branching enzyme, chloroplastic/amyloplastic"/>
    <property type="match status" value="1"/>
</dbReference>
<dbReference type="InterPro" id="IPR037439">
    <property type="entry name" value="Branching_enzy"/>
</dbReference>
<dbReference type="GO" id="GO:0043169">
    <property type="term" value="F:cation binding"/>
    <property type="evidence" value="ECO:0007669"/>
    <property type="project" value="InterPro"/>
</dbReference>
<evidence type="ECO:0000256" key="7">
    <source>
        <dbReference type="PIRSR" id="PIRSR000463-1"/>
    </source>
</evidence>
<feature type="active site" description="Proton donor" evidence="7">
    <location>
        <position position="388"/>
    </location>
</feature>
<evidence type="ECO:0000256" key="3">
    <source>
        <dbReference type="ARBA" id="ARBA00012541"/>
    </source>
</evidence>
<protein>
    <recommendedName>
        <fullName evidence="3">1,4-alpha-glucan branching enzyme</fullName>
        <ecNumber evidence="3">2.4.1.18</ecNumber>
    </recommendedName>
</protein>
<dbReference type="Gene3D" id="2.60.40.10">
    <property type="entry name" value="Immunoglobulins"/>
    <property type="match status" value="1"/>
</dbReference>
<dbReference type="FunCoup" id="A9URY2">
    <property type="interactions" value="481"/>
</dbReference>
<dbReference type="GO" id="GO:0005737">
    <property type="term" value="C:cytoplasm"/>
    <property type="evidence" value="ECO:0000318"/>
    <property type="project" value="GO_Central"/>
</dbReference>
<dbReference type="EC" id="2.4.1.18" evidence="3"/>
<dbReference type="RefSeq" id="XP_001742970.1">
    <property type="nucleotide sequence ID" value="XM_001742918.1"/>
</dbReference>
<evidence type="ECO:0000256" key="5">
    <source>
        <dbReference type="ARBA" id="ARBA00022679"/>
    </source>
</evidence>
<comment type="catalytic activity">
    <reaction evidence="1">
        <text>Transfers a segment of a (1-&gt;4)-alpha-D-glucan chain to a primary hydroxy group in a similar glucan chain.</text>
        <dbReference type="EC" id="2.4.1.18"/>
    </reaction>
</comment>
<dbReference type="InParanoid" id="A9URY2"/>
<dbReference type="Gene3D" id="3.20.20.80">
    <property type="entry name" value="Glycosidases"/>
    <property type="match status" value="1"/>
</dbReference>
<gene>
    <name evidence="9" type="ORF">MONBRDRAFT_17492</name>
</gene>
<dbReference type="GO" id="GO:0005978">
    <property type="term" value="P:glycogen biosynthetic process"/>
    <property type="evidence" value="ECO:0000318"/>
    <property type="project" value="GO_Central"/>
</dbReference>
<dbReference type="SMART" id="SM00642">
    <property type="entry name" value="Aamy"/>
    <property type="match status" value="1"/>
</dbReference>
<sequence>MELPPQFTQLLERDKHLRPHKHFVIERYSRFRRALKSLKEHEGGLAEFAKSYRRYGLHHDGGALRLREYLPGATAVFLCGEFNDWNTEEYPCTRDAFGNWTLELPDQDGQPRIKAGQRIKLHVKTKDGKGLDRIPAWITRAEPSSMGPYYEGVYQPLLDFQFKHARPTLKSGLKIYEAHVGIASPKAGIASYDNFTDNVLPRIAAAGYNAIQLMAVMEHAYYGSFGYQVTSFFAASSRYGPSEALCRLVDTAHGLGIKVLLDVVHSHASKNTADGLNMYDGTDSCYFHGGPRGHHPQWDSRLFNYSSWETLRFLLSNLRFYIEQYGFDGFRFDGVTSMLYTHHGLGRVFSKSQTDYFDGSVDVDAGVYLMLANTLVHTLLSDGLTIAEEVSGMPALCRPEAEGGYGFDYKLGMAIPDMWIKMLKEQSDEEWDMGNICFNLENRRYMEPTIAYVESHDQALVGDKTVAFWLMDKEMYTHMSVLSELTTVVDRGLALHKMIRLITHALGGEGYLNFIGNEFGHPEWLDFPREGNGESYQHARRQWNLVDDELLRYKFLNNFDKAMNCAEEAHHWLNSAPAFVSLKHEADKLIVFERNEVVFAFNFHAHKSYSDYRLGVGAPGSYQAILCTDDETFGGHQRIDGETIHFTEGQPWHERPHSMLVYLPARTAVAFARKRE</sequence>
<reference evidence="9 10" key="1">
    <citation type="journal article" date="2008" name="Nature">
        <title>The genome of the choanoflagellate Monosiga brevicollis and the origin of metazoans.</title>
        <authorList>
            <consortium name="JGI Sequencing"/>
            <person name="King N."/>
            <person name="Westbrook M.J."/>
            <person name="Young S.L."/>
            <person name="Kuo A."/>
            <person name="Abedin M."/>
            <person name="Chapman J."/>
            <person name="Fairclough S."/>
            <person name="Hellsten U."/>
            <person name="Isogai Y."/>
            <person name="Letunic I."/>
            <person name="Marr M."/>
            <person name="Pincus D."/>
            <person name="Putnam N."/>
            <person name="Rokas A."/>
            <person name="Wright K.J."/>
            <person name="Zuzow R."/>
            <person name="Dirks W."/>
            <person name="Good M."/>
            <person name="Goodstein D."/>
            <person name="Lemons D."/>
            <person name="Li W."/>
            <person name="Lyons J.B."/>
            <person name="Morris A."/>
            <person name="Nichols S."/>
            <person name="Richter D.J."/>
            <person name="Salamov A."/>
            <person name="Bork P."/>
            <person name="Lim W.A."/>
            <person name="Manning G."/>
            <person name="Miller W.T."/>
            <person name="McGinnis W."/>
            <person name="Shapiro H."/>
            <person name="Tjian R."/>
            <person name="Grigoriev I.V."/>
            <person name="Rokhsar D."/>
        </authorList>
    </citation>
    <scope>NUCLEOTIDE SEQUENCE [LARGE SCALE GENOMIC DNA]</scope>
    <source>
        <strain evidence="10">MX1 / ATCC 50154</strain>
    </source>
</reference>
<dbReference type="Gene3D" id="2.60.40.1180">
    <property type="entry name" value="Golgi alpha-mannosidase II"/>
    <property type="match status" value="1"/>
</dbReference>
<dbReference type="GO" id="GO:0003844">
    <property type="term" value="F:1,4-alpha-glucan branching enzyme activity"/>
    <property type="evidence" value="ECO:0000318"/>
    <property type="project" value="GO_Central"/>
</dbReference>
<dbReference type="Pfam" id="PF02922">
    <property type="entry name" value="CBM_48"/>
    <property type="match status" value="1"/>
</dbReference>
<dbReference type="CDD" id="cd02854">
    <property type="entry name" value="E_set_GBE_euk_N"/>
    <property type="match status" value="1"/>
</dbReference>
<dbReference type="PIRSF" id="PIRSF000463">
    <property type="entry name" value="GlgB"/>
    <property type="match status" value="1"/>
</dbReference>
<dbReference type="InterPro" id="IPR014756">
    <property type="entry name" value="Ig_E-set"/>
</dbReference>
<dbReference type="Pfam" id="PF00128">
    <property type="entry name" value="Alpha-amylase"/>
    <property type="match status" value="1"/>
</dbReference>
<comment type="similarity">
    <text evidence="2">Belongs to the glycosyl hydrolase 13 family. GlgB subfamily.</text>
</comment>
<name>A9URY2_MONBE</name>
<dbReference type="SUPFAM" id="SSF51011">
    <property type="entry name" value="Glycosyl hydrolase domain"/>
    <property type="match status" value="1"/>
</dbReference>
<dbReference type="AlphaFoldDB" id="A9URY2"/>
<keyword evidence="10" id="KW-1185">Reference proteome</keyword>
<dbReference type="eggNOG" id="KOG0470">
    <property type="taxonomic scope" value="Eukaryota"/>
</dbReference>
<comment type="pathway">
    <text evidence="6">Glycan biosynthesis.</text>
</comment>
<feature type="domain" description="Glycosyl hydrolase family 13 catalytic" evidence="8">
    <location>
        <begin position="195"/>
        <end position="563"/>
    </location>
</feature>
<dbReference type="InterPro" id="IPR013783">
    <property type="entry name" value="Ig-like_fold"/>
</dbReference>
<evidence type="ECO:0000313" key="10">
    <source>
        <dbReference type="Proteomes" id="UP000001357"/>
    </source>
</evidence>
<dbReference type="SUPFAM" id="SSF81296">
    <property type="entry name" value="E set domains"/>
    <property type="match status" value="1"/>
</dbReference>
<dbReference type="GO" id="GO:0004553">
    <property type="term" value="F:hydrolase activity, hydrolyzing O-glycosyl compounds"/>
    <property type="evidence" value="ECO:0007669"/>
    <property type="project" value="InterPro"/>
</dbReference>
<evidence type="ECO:0000256" key="1">
    <source>
        <dbReference type="ARBA" id="ARBA00000826"/>
    </source>
</evidence>
<proteinExistence type="inferred from homology"/>
<dbReference type="GeneID" id="5888202"/>
<dbReference type="OMA" id="IPDYWIK"/>